<dbReference type="SUPFAM" id="SSF47616">
    <property type="entry name" value="GST C-terminal domain-like"/>
    <property type="match status" value="1"/>
</dbReference>
<name>T0HP80_9SPHN</name>
<dbReference type="PATRIC" id="fig|1096930.3.peg.2718"/>
<dbReference type="PROSITE" id="PS50404">
    <property type="entry name" value="GST_NTER"/>
    <property type="match status" value="1"/>
</dbReference>
<evidence type="ECO:0000313" key="3">
    <source>
        <dbReference type="EMBL" id="EQB13978.1"/>
    </source>
</evidence>
<dbReference type="EMBL" id="ATHL01000083">
    <property type="protein sequence ID" value="EQB13978.1"/>
    <property type="molecule type" value="Genomic_DNA"/>
</dbReference>
<dbReference type="CDD" id="cd03207">
    <property type="entry name" value="GST_C_8"/>
    <property type="match status" value="1"/>
</dbReference>
<dbReference type="SFLD" id="SFLDG01150">
    <property type="entry name" value="Main.1:_Beta-like"/>
    <property type="match status" value="1"/>
</dbReference>
<dbReference type="SUPFAM" id="SSF52833">
    <property type="entry name" value="Thioredoxin-like"/>
    <property type="match status" value="1"/>
</dbReference>
<dbReference type="InterPro" id="IPR036249">
    <property type="entry name" value="Thioredoxin-like_sf"/>
</dbReference>
<dbReference type="Gene3D" id="1.20.1050.10">
    <property type="match status" value="1"/>
</dbReference>
<dbReference type="Pfam" id="PF13410">
    <property type="entry name" value="GST_C_2"/>
    <property type="match status" value="1"/>
</dbReference>
<dbReference type="eggNOG" id="COG0625">
    <property type="taxonomic scope" value="Bacteria"/>
</dbReference>
<evidence type="ECO:0000259" key="2">
    <source>
        <dbReference type="PROSITE" id="PS50405"/>
    </source>
</evidence>
<dbReference type="SFLD" id="SFLDG00358">
    <property type="entry name" value="Main_(cytGST)"/>
    <property type="match status" value="1"/>
</dbReference>
<protein>
    <submittedName>
        <fullName evidence="3">Glutathione S-transferase</fullName>
    </submittedName>
</protein>
<dbReference type="PROSITE" id="PS50405">
    <property type="entry name" value="GST_CTER"/>
    <property type="match status" value="1"/>
</dbReference>
<dbReference type="Gene3D" id="3.40.30.10">
    <property type="entry name" value="Glutaredoxin"/>
    <property type="match status" value="1"/>
</dbReference>
<dbReference type="PANTHER" id="PTHR44051:SF21">
    <property type="entry name" value="GLUTATHIONE S-TRANSFERASE FAMILY PROTEIN"/>
    <property type="match status" value="1"/>
</dbReference>
<evidence type="ECO:0000313" key="4">
    <source>
        <dbReference type="Proteomes" id="UP000015527"/>
    </source>
</evidence>
<dbReference type="CDD" id="cd03046">
    <property type="entry name" value="GST_N_GTT1_like"/>
    <property type="match status" value="1"/>
</dbReference>
<keyword evidence="4" id="KW-1185">Reference proteome</keyword>
<dbReference type="InterPro" id="IPR010987">
    <property type="entry name" value="Glutathione-S-Trfase_C-like"/>
</dbReference>
<gene>
    <name evidence="3" type="ORF">L284_13625</name>
</gene>
<proteinExistence type="predicted"/>
<dbReference type="PANTHER" id="PTHR44051">
    <property type="entry name" value="GLUTATHIONE S-TRANSFERASE-RELATED"/>
    <property type="match status" value="1"/>
</dbReference>
<dbReference type="Pfam" id="PF02798">
    <property type="entry name" value="GST_N"/>
    <property type="match status" value="1"/>
</dbReference>
<accession>T0HP80</accession>
<dbReference type="AlphaFoldDB" id="T0HP80"/>
<keyword evidence="3" id="KW-0808">Transferase</keyword>
<dbReference type="InterPro" id="IPR036282">
    <property type="entry name" value="Glutathione-S-Trfase_C_sf"/>
</dbReference>
<feature type="domain" description="GST C-terminal" evidence="2">
    <location>
        <begin position="99"/>
        <end position="220"/>
    </location>
</feature>
<reference evidence="3 4" key="1">
    <citation type="journal article" date="2013" name="Genome Announc.">
        <title>Genome Sequence of Novosphingobium lindaniclasticum LE124T, Isolated from a Hexachlorocyclohexane Dumpsite.</title>
        <authorList>
            <person name="Saxena A."/>
            <person name="Nayyar N."/>
            <person name="Sangwan N."/>
            <person name="Kumari R."/>
            <person name="Khurana J.P."/>
            <person name="Lal R."/>
        </authorList>
    </citation>
    <scope>NUCLEOTIDE SEQUENCE [LARGE SCALE GENOMIC DNA]</scope>
    <source>
        <strain evidence="3 4">LE124</strain>
    </source>
</reference>
<dbReference type="InterPro" id="IPR004045">
    <property type="entry name" value="Glutathione_S-Trfase_N"/>
</dbReference>
<dbReference type="Proteomes" id="UP000015527">
    <property type="component" value="Unassembled WGS sequence"/>
</dbReference>
<evidence type="ECO:0000259" key="1">
    <source>
        <dbReference type="PROSITE" id="PS50404"/>
    </source>
</evidence>
<dbReference type="SFLD" id="SFLDS00019">
    <property type="entry name" value="Glutathione_Transferase_(cytos"/>
    <property type="match status" value="1"/>
</dbReference>
<organism evidence="3 4">
    <name type="scientific">Novosphingobium lindaniclasticum LE124</name>
    <dbReference type="NCBI Taxonomy" id="1096930"/>
    <lineage>
        <taxon>Bacteria</taxon>
        <taxon>Pseudomonadati</taxon>
        <taxon>Pseudomonadota</taxon>
        <taxon>Alphaproteobacteria</taxon>
        <taxon>Sphingomonadales</taxon>
        <taxon>Sphingomonadaceae</taxon>
        <taxon>Novosphingobium</taxon>
    </lineage>
</organism>
<dbReference type="GO" id="GO:0016740">
    <property type="term" value="F:transferase activity"/>
    <property type="evidence" value="ECO:0007669"/>
    <property type="project" value="UniProtKB-KW"/>
</dbReference>
<feature type="domain" description="GST N-terminal" evidence="1">
    <location>
        <begin position="13"/>
        <end position="95"/>
    </location>
</feature>
<sequence>MFRHKQIDGAGIMADYTFYTNPMSRGQIARWALHEAGADYRQVLIDWKDKPESFLAVNPMGKVPTIVHHAQSGDRTVSEAAAICLYLAEMHPDAGLLPSDEEVADYYRWTFFAAGPIEQAITSRHFKCEPLPEQEMMAGWGSFERTMNTLEGHFDKAQYVCGDRFTMADVYVGSAVDWGLTFGTMPPRPAFVAYAERLQTRDAYKAAKAVDNALIGEMKK</sequence>
<dbReference type="InterPro" id="IPR040079">
    <property type="entry name" value="Glutathione_S-Trfase"/>
</dbReference>
<comment type="caution">
    <text evidence="3">The sequence shown here is derived from an EMBL/GenBank/DDBJ whole genome shotgun (WGS) entry which is preliminary data.</text>
</comment>